<dbReference type="InterPro" id="IPR011055">
    <property type="entry name" value="Dup_hybrid_motif"/>
</dbReference>
<keyword evidence="1" id="KW-0732">Signal</keyword>
<dbReference type="Proteomes" id="UP000315648">
    <property type="component" value="Unassembled WGS sequence"/>
</dbReference>
<dbReference type="AlphaFoldDB" id="A0A556QMY7"/>
<dbReference type="PANTHER" id="PTHR21666">
    <property type="entry name" value="PEPTIDASE-RELATED"/>
    <property type="match status" value="1"/>
</dbReference>
<reference evidence="3 4" key="1">
    <citation type="submission" date="2019-07" db="EMBL/GenBank/DDBJ databases">
        <title>Description of 53C-WASEF.</title>
        <authorList>
            <person name="Pitt A."/>
            <person name="Hahn M.W."/>
        </authorList>
    </citation>
    <scope>NUCLEOTIDE SEQUENCE [LARGE SCALE GENOMIC DNA]</scope>
    <source>
        <strain evidence="3 4">53C-WASEF</strain>
    </source>
</reference>
<evidence type="ECO:0000313" key="3">
    <source>
        <dbReference type="EMBL" id="TSJ77962.1"/>
    </source>
</evidence>
<dbReference type="InterPro" id="IPR016047">
    <property type="entry name" value="M23ase_b-sheet_dom"/>
</dbReference>
<dbReference type="Gene3D" id="2.70.70.10">
    <property type="entry name" value="Glucose Permease (Domain IIA)"/>
    <property type="match status" value="1"/>
</dbReference>
<protein>
    <submittedName>
        <fullName evidence="3">M23 family metallopeptidase</fullName>
    </submittedName>
</protein>
<sequence length="339" mass="37481">MAGCVSGWLIFLCPLAVFAAGPRIELVWPTPNTAYLEGKPIDAYVQPTVSGEVTSGLFGCARSGGGQFHEGVDLKPVSRDRKGEPTDDVFATMTGVVRHINKRSGESSYGRYIVIEHPDLKPAVYTLYAHLSAVSVGLNPGDTVQRGQVIATMGRSAGGYAIPKDRAHLHYEIGLMMTRQFQSWYDWKKFGSPNEQGLYNGMNLMAVNALDFFNEFRARRVNNFTEYFAQLPAVARVRIATTRTPDFVQRYPELLTTPVPMGGVAGWEMKVNATGIPFSWTPLAATDVIGFRANEIRLSEVDADAIKRFRCKSIAVSRRGEYTPGRDLDTMLQLVFGVR</sequence>
<proteinExistence type="predicted"/>
<dbReference type="OrthoDB" id="186635at2"/>
<name>A0A556QMY7_9BACT</name>
<dbReference type="EMBL" id="VMBG01000001">
    <property type="protein sequence ID" value="TSJ77962.1"/>
    <property type="molecule type" value="Genomic_DNA"/>
</dbReference>
<evidence type="ECO:0000313" key="4">
    <source>
        <dbReference type="Proteomes" id="UP000315648"/>
    </source>
</evidence>
<dbReference type="InterPro" id="IPR050570">
    <property type="entry name" value="Cell_wall_metabolism_enzyme"/>
</dbReference>
<accession>A0A556QMY7</accession>
<dbReference type="CDD" id="cd12797">
    <property type="entry name" value="M23_peptidase"/>
    <property type="match status" value="1"/>
</dbReference>
<dbReference type="GO" id="GO:0004222">
    <property type="term" value="F:metalloendopeptidase activity"/>
    <property type="evidence" value="ECO:0007669"/>
    <property type="project" value="TreeGrafter"/>
</dbReference>
<dbReference type="SUPFAM" id="SSF51261">
    <property type="entry name" value="Duplicated hybrid motif"/>
    <property type="match status" value="1"/>
</dbReference>
<feature type="domain" description="M23ase beta-sheet core" evidence="2">
    <location>
        <begin position="68"/>
        <end position="173"/>
    </location>
</feature>
<feature type="chain" id="PRO_5022216212" evidence="1">
    <location>
        <begin position="20"/>
        <end position="339"/>
    </location>
</feature>
<gene>
    <name evidence="3" type="ORF">FPL22_01230</name>
</gene>
<keyword evidence="4" id="KW-1185">Reference proteome</keyword>
<comment type="caution">
    <text evidence="3">The sequence shown here is derived from an EMBL/GenBank/DDBJ whole genome shotgun (WGS) entry which is preliminary data.</text>
</comment>
<feature type="signal peptide" evidence="1">
    <location>
        <begin position="1"/>
        <end position="19"/>
    </location>
</feature>
<dbReference type="PANTHER" id="PTHR21666:SF270">
    <property type="entry name" value="MUREIN HYDROLASE ACTIVATOR ENVC"/>
    <property type="match status" value="1"/>
</dbReference>
<dbReference type="Pfam" id="PF01551">
    <property type="entry name" value="Peptidase_M23"/>
    <property type="match status" value="1"/>
</dbReference>
<evidence type="ECO:0000256" key="1">
    <source>
        <dbReference type="SAM" id="SignalP"/>
    </source>
</evidence>
<evidence type="ECO:0000259" key="2">
    <source>
        <dbReference type="Pfam" id="PF01551"/>
    </source>
</evidence>
<organism evidence="3 4">
    <name type="scientific">Rariglobus hedericola</name>
    <dbReference type="NCBI Taxonomy" id="2597822"/>
    <lineage>
        <taxon>Bacteria</taxon>
        <taxon>Pseudomonadati</taxon>
        <taxon>Verrucomicrobiota</taxon>
        <taxon>Opitutia</taxon>
        <taxon>Opitutales</taxon>
        <taxon>Opitutaceae</taxon>
        <taxon>Rariglobus</taxon>
    </lineage>
</organism>